<dbReference type="GO" id="GO:0006508">
    <property type="term" value="P:proteolysis"/>
    <property type="evidence" value="ECO:0007669"/>
    <property type="project" value="InterPro"/>
</dbReference>
<protein>
    <submittedName>
        <fullName evidence="3">PDZ domain-containing protein</fullName>
    </submittedName>
</protein>
<dbReference type="GO" id="GO:0007165">
    <property type="term" value="P:signal transduction"/>
    <property type="evidence" value="ECO:0007669"/>
    <property type="project" value="TreeGrafter"/>
</dbReference>
<dbReference type="InterPro" id="IPR036034">
    <property type="entry name" value="PDZ_sf"/>
</dbReference>
<dbReference type="Pfam" id="PF03572">
    <property type="entry name" value="Peptidase_S41"/>
    <property type="match status" value="1"/>
</dbReference>
<dbReference type="OrthoDB" id="9812068at2"/>
<dbReference type="CDD" id="cd07562">
    <property type="entry name" value="Peptidase_S41_TRI"/>
    <property type="match status" value="1"/>
</dbReference>
<evidence type="ECO:0000313" key="3">
    <source>
        <dbReference type="EMBL" id="TBH21020.1"/>
    </source>
</evidence>
<keyword evidence="4" id="KW-1185">Reference proteome</keyword>
<dbReference type="GO" id="GO:0004175">
    <property type="term" value="F:endopeptidase activity"/>
    <property type="evidence" value="ECO:0007669"/>
    <property type="project" value="TreeGrafter"/>
</dbReference>
<dbReference type="AlphaFoldDB" id="A0A4Q9B6G9"/>
<dbReference type="InterPro" id="IPR001478">
    <property type="entry name" value="PDZ"/>
</dbReference>
<evidence type="ECO:0000259" key="2">
    <source>
        <dbReference type="PROSITE" id="PS50106"/>
    </source>
</evidence>
<dbReference type="Gene3D" id="3.90.226.10">
    <property type="entry name" value="2-enoyl-CoA Hydratase, Chain A, domain 1"/>
    <property type="match status" value="1"/>
</dbReference>
<dbReference type="SUPFAM" id="SSF52096">
    <property type="entry name" value="ClpP/crotonase"/>
    <property type="match status" value="1"/>
</dbReference>
<dbReference type="GO" id="GO:0008236">
    <property type="term" value="F:serine-type peptidase activity"/>
    <property type="evidence" value="ECO:0007669"/>
    <property type="project" value="InterPro"/>
</dbReference>
<dbReference type="PROSITE" id="PS50106">
    <property type="entry name" value="PDZ"/>
    <property type="match status" value="1"/>
</dbReference>
<feature type="domain" description="PDZ" evidence="2">
    <location>
        <begin position="117"/>
        <end position="178"/>
    </location>
</feature>
<dbReference type="InterPro" id="IPR005151">
    <property type="entry name" value="Tail-specific_protease"/>
</dbReference>
<dbReference type="GO" id="GO:0030288">
    <property type="term" value="C:outer membrane-bounded periplasmic space"/>
    <property type="evidence" value="ECO:0007669"/>
    <property type="project" value="TreeGrafter"/>
</dbReference>
<reference evidence="3 4" key="1">
    <citation type="submission" date="2019-02" db="EMBL/GenBank/DDBJ databases">
        <title>Thermus sp. a novel from hot spring.</title>
        <authorList>
            <person name="Zhao Z."/>
        </authorList>
    </citation>
    <scope>NUCLEOTIDE SEQUENCE [LARGE SCALE GENOMIC DNA]</scope>
    <source>
        <strain evidence="3 4">CFH 72773T</strain>
    </source>
</reference>
<dbReference type="Gene3D" id="3.30.750.44">
    <property type="match status" value="1"/>
</dbReference>
<dbReference type="Proteomes" id="UP000292858">
    <property type="component" value="Unassembled WGS sequence"/>
</dbReference>
<dbReference type="SMART" id="SM00228">
    <property type="entry name" value="PDZ"/>
    <property type="match status" value="1"/>
</dbReference>
<dbReference type="InterPro" id="IPR028204">
    <property type="entry name" value="Tricorn_C1"/>
</dbReference>
<accession>A0A4Q9B6G9</accession>
<gene>
    <name evidence="3" type="ORF">ETP66_04390</name>
</gene>
<dbReference type="RefSeq" id="WP_130841000.1">
    <property type="nucleotide sequence ID" value="NZ_SIJL01000004.1"/>
</dbReference>
<comment type="caution">
    <text evidence="3">The sequence shown here is derived from an EMBL/GenBank/DDBJ whole genome shotgun (WGS) entry which is preliminary data.</text>
</comment>
<feature type="chain" id="PRO_5020393082" evidence="1">
    <location>
        <begin position="19"/>
        <end position="421"/>
    </location>
</feature>
<organism evidence="3 4">
    <name type="scientific">Thermus thermamylovorans</name>
    <dbReference type="NCBI Taxonomy" id="2509362"/>
    <lineage>
        <taxon>Bacteria</taxon>
        <taxon>Thermotogati</taxon>
        <taxon>Deinococcota</taxon>
        <taxon>Deinococci</taxon>
        <taxon>Thermales</taxon>
        <taxon>Thermaceae</taxon>
        <taxon>Thermus</taxon>
    </lineage>
</organism>
<proteinExistence type="predicted"/>
<evidence type="ECO:0000256" key="1">
    <source>
        <dbReference type="SAM" id="SignalP"/>
    </source>
</evidence>
<dbReference type="Gene3D" id="2.30.42.10">
    <property type="match status" value="1"/>
</dbReference>
<dbReference type="InterPro" id="IPR029045">
    <property type="entry name" value="ClpP/crotonase-like_dom_sf"/>
</dbReference>
<name>A0A4Q9B6G9_9DEIN</name>
<dbReference type="SUPFAM" id="SSF50156">
    <property type="entry name" value="PDZ domain-like"/>
    <property type="match status" value="1"/>
</dbReference>
<dbReference type="CDD" id="cd06782">
    <property type="entry name" value="cpPDZ_CPP-like"/>
    <property type="match status" value="1"/>
</dbReference>
<dbReference type="InterPro" id="IPR041489">
    <property type="entry name" value="PDZ_6"/>
</dbReference>
<feature type="signal peptide" evidence="1">
    <location>
        <begin position="1"/>
        <end position="18"/>
    </location>
</feature>
<dbReference type="Pfam" id="PF17820">
    <property type="entry name" value="PDZ_6"/>
    <property type="match status" value="1"/>
</dbReference>
<dbReference type="SMART" id="SM00245">
    <property type="entry name" value="TSPc"/>
    <property type="match status" value="1"/>
</dbReference>
<evidence type="ECO:0000313" key="4">
    <source>
        <dbReference type="Proteomes" id="UP000292858"/>
    </source>
</evidence>
<dbReference type="Pfam" id="PF14684">
    <property type="entry name" value="Tricorn_C1"/>
    <property type="match status" value="1"/>
</dbReference>
<sequence length="421" mass="45783">MKRVWTCLLGVLFALALAQEERPCPTPEPPVPPRPEAPLAMPEEFRRALFEAVWEAVRNFYLFPDYRGTDWLKIRQDYEPRVLGTVNAWEVYALLEEMVASLQDPATRFIGPLVVEQAVLQDPAYGGIGALLDRSWAEREGAGLKVVYVFQQGPAARAGLKARDRILAVDGDPCPTVEKIRGAVGTEVRLRVASPGEGSREMVLVRERITPLILPEAQRLPFAPAYGYLRLLSLEDPQGVPAQVELELARLLQGPPLQGLILDLRGLGGGTPGALFGVLGQFASGRLGALYSRTETVTLEVRPGRLFPSLQGLPLAVLVDGETWGAAEVLAAYLQAHREAKVVGSPTPGQTQGVEVLDFPDNSILVLRVFGYALPDGTPLEGRGLKPDAVVEADWLSFSLSQDPHLLKALELLGHTPPPGR</sequence>
<dbReference type="EMBL" id="SIJL01000004">
    <property type="protein sequence ID" value="TBH21020.1"/>
    <property type="molecule type" value="Genomic_DNA"/>
</dbReference>
<dbReference type="PANTHER" id="PTHR32060:SF30">
    <property type="entry name" value="CARBOXY-TERMINAL PROCESSING PROTEASE CTPA"/>
    <property type="match status" value="1"/>
</dbReference>
<dbReference type="PANTHER" id="PTHR32060">
    <property type="entry name" value="TAIL-SPECIFIC PROTEASE"/>
    <property type="match status" value="1"/>
</dbReference>
<keyword evidence="1" id="KW-0732">Signal</keyword>